<name>A0A5B7EQ16_PORTR</name>
<organism evidence="1 2">
    <name type="scientific">Portunus trituberculatus</name>
    <name type="common">Swimming crab</name>
    <name type="synonym">Neptunus trituberculatus</name>
    <dbReference type="NCBI Taxonomy" id="210409"/>
    <lineage>
        <taxon>Eukaryota</taxon>
        <taxon>Metazoa</taxon>
        <taxon>Ecdysozoa</taxon>
        <taxon>Arthropoda</taxon>
        <taxon>Crustacea</taxon>
        <taxon>Multicrustacea</taxon>
        <taxon>Malacostraca</taxon>
        <taxon>Eumalacostraca</taxon>
        <taxon>Eucarida</taxon>
        <taxon>Decapoda</taxon>
        <taxon>Pleocyemata</taxon>
        <taxon>Brachyura</taxon>
        <taxon>Eubrachyura</taxon>
        <taxon>Portunoidea</taxon>
        <taxon>Portunidae</taxon>
        <taxon>Portuninae</taxon>
        <taxon>Portunus</taxon>
    </lineage>
</organism>
<gene>
    <name evidence="1" type="ORF">E2C01_028748</name>
</gene>
<dbReference type="AlphaFoldDB" id="A0A5B7EQ16"/>
<dbReference type="Proteomes" id="UP000324222">
    <property type="component" value="Unassembled WGS sequence"/>
</dbReference>
<evidence type="ECO:0000313" key="2">
    <source>
        <dbReference type="Proteomes" id="UP000324222"/>
    </source>
</evidence>
<sequence length="63" mass="6952">MEFVVKAYAHGGRYSSRCRRCLSPLLDVRCGPVADGRCLMPWWEGCHSPPAQDPSVPHGTPRG</sequence>
<evidence type="ECO:0000313" key="1">
    <source>
        <dbReference type="EMBL" id="MPC35326.1"/>
    </source>
</evidence>
<protein>
    <submittedName>
        <fullName evidence="1">Uncharacterized protein</fullName>
    </submittedName>
</protein>
<dbReference type="EMBL" id="VSRR010003248">
    <property type="protein sequence ID" value="MPC35326.1"/>
    <property type="molecule type" value="Genomic_DNA"/>
</dbReference>
<keyword evidence="2" id="KW-1185">Reference proteome</keyword>
<proteinExistence type="predicted"/>
<comment type="caution">
    <text evidence="1">The sequence shown here is derived from an EMBL/GenBank/DDBJ whole genome shotgun (WGS) entry which is preliminary data.</text>
</comment>
<accession>A0A5B7EQ16</accession>
<reference evidence="1 2" key="1">
    <citation type="submission" date="2019-05" db="EMBL/GenBank/DDBJ databases">
        <title>Another draft genome of Portunus trituberculatus and its Hox gene families provides insights of decapod evolution.</title>
        <authorList>
            <person name="Jeong J.-H."/>
            <person name="Song I."/>
            <person name="Kim S."/>
            <person name="Choi T."/>
            <person name="Kim D."/>
            <person name="Ryu S."/>
            <person name="Kim W."/>
        </authorList>
    </citation>
    <scope>NUCLEOTIDE SEQUENCE [LARGE SCALE GENOMIC DNA]</scope>
    <source>
        <tissue evidence="1">Muscle</tissue>
    </source>
</reference>